<dbReference type="OrthoDB" id="9814495at2"/>
<protein>
    <submittedName>
        <fullName evidence="4">Response regulator</fullName>
    </submittedName>
</protein>
<accession>A0A845AH42</accession>
<dbReference type="PROSITE" id="PS50110">
    <property type="entry name" value="RESPONSE_REGULATORY"/>
    <property type="match status" value="1"/>
</dbReference>
<organism evidence="4 5">
    <name type="scientific">Qipengyuania algicida</name>
    <dbReference type="NCBI Taxonomy" id="1836209"/>
    <lineage>
        <taxon>Bacteria</taxon>
        <taxon>Pseudomonadati</taxon>
        <taxon>Pseudomonadota</taxon>
        <taxon>Alphaproteobacteria</taxon>
        <taxon>Sphingomonadales</taxon>
        <taxon>Erythrobacteraceae</taxon>
        <taxon>Qipengyuania</taxon>
    </lineage>
</organism>
<dbReference type="SUPFAM" id="SSF52172">
    <property type="entry name" value="CheY-like"/>
    <property type="match status" value="1"/>
</dbReference>
<evidence type="ECO:0000313" key="4">
    <source>
        <dbReference type="EMBL" id="MXP29560.1"/>
    </source>
</evidence>
<dbReference type="Proteomes" id="UP000439780">
    <property type="component" value="Unassembled WGS sequence"/>
</dbReference>
<dbReference type="AlphaFoldDB" id="A0A845AH42"/>
<evidence type="ECO:0000313" key="5">
    <source>
        <dbReference type="Proteomes" id="UP000439780"/>
    </source>
</evidence>
<dbReference type="SMART" id="SM00448">
    <property type="entry name" value="REC"/>
    <property type="match status" value="1"/>
</dbReference>
<comment type="caution">
    <text evidence="4">The sequence shown here is derived from an EMBL/GenBank/DDBJ whole genome shotgun (WGS) entry which is preliminary data.</text>
</comment>
<dbReference type="GO" id="GO:0006355">
    <property type="term" value="P:regulation of DNA-templated transcription"/>
    <property type="evidence" value="ECO:0007669"/>
    <property type="project" value="TreeGrafter"/>
</dbReference>
<dbReference type="PANTHER" id="PTHR48111:SF36">
    <property type="entry name" value="TRANSCRIPTIONAL REGULATORY PROTEIN CUTR"/>
    <property type="match status" value="1"/>
</dbReference>
<dbReference type="GO" id="GO:0032993">
    <property type="term" value="C:protein-DNA complex"/>
    <property type="evidence" value="ECO:0007669"/>
    <property type="project" value="TreeGrafter"/>
</dbReference>
<keyword evidence="1" id="KW-0238">DNA-binding</keyword>
<dbReference type="InterPro" id="IPR011006">
    <property type="entry name" value="CheY-like_superfamily"/>
</dbReference>
<dbReference type="GO" id="GO:0000156">
    <property type="term" value="F:phosphorelay response regulator activity"/>
    <property type="evidence" value="ECO:0007669"/>
    <property type="project" value="TreeGrafter"/>
</dbReference>
<gene>
    <name evidence="4" type="ORF">GRI58_12095</name>
</gene>
<dbReference type="RefSeq" id="WP_160753856.1">
    <property type="nucleotide sequence ID" value="NZ_WTYA01000009.1"/>
</dbReference>
<dbReference type="GO" id="GO:0000976">
    <property type="term" value="F:transcription cis-regulatory region binding"/>
    <property type="evidence" value="ECO:0007669"/>
    <property type="project" value="TreeGrafter"/>
</dbReference>
<sequence>MRILLVDDLPELAQALSLALRDFGLSCDIVGCAQNAGLILGQSDYAMVVLDLGLPDEVGLTSLRTWRACSTMNPVIVLIARTDVDMLIMALRTGAEDYLAKSFDVEELHARMEAVLRRISVYFRAMTRYRHIRRDVRPQAWDAVREQLDRCRRQLRAIVTAGWRVSEEGGHPLVKEEVAAEKEALARMLPRAHRLLVLLHEQLDLPVFLEQYLALFRVIESGLGGMEHAEWDPDRR</sequence>
<dbReference type="Gene3D" id="3.40.50.2300">
    <property type="match status" value="1"/>
</dbReference>
<reference evidence="4 5" key="1">
    <citation type="submission" date="2019-12" db="EMBL/GenBank/DDBJ databases">
        <title>Genomic-based taxomic classification of the family Erythrobacteraceae.</title>
        <authorList>
            <person name="Xu L."/>
        </authorList>
    </citation>
    <scope>NUCLEOTIDE SEQUENCE [LARGE SCALE GENOMIC DNA]</scope>
    <source>
        <strain evidence="4 5">KEMB 9005-328</strain>
    </source>
</reference>
<name>A0A845AH42_9SPHN</name>
<feature type="modified residue" description="4-aspartylphosphate" evidence="2">
    <location>
        <position position="51"/>
    </location>
</feature>
<dbReference type="PANTHER" id="PTHR48111">
    <property type="entry name" value="REGULATOR OF RPOS"/>
    <property type="match status" value="1"/>
</dbReference>
<evidence type="ECO:0000256" key="2">
    <source>
        <dbReference type="PROSITE-ProRule" id="PRU00169"/>
    </source>
</evidence>
<proteinExistence type="predicted"/>
<keyword evidence="2" id="KW-0597">Phosphoprotein</keyword>
<dbReference type="EMBL" id="WTYA01000009">
    <property type="protein sequence ID" value="MXP29560.1"/>
    <property type="molecule type" value="Genomic_DNA"/>
</dbReference>
<feature type="domain" description="Response regulatory" evidence="3">
    <location>
        <begin position="2"/>
        <end position="116"/>
    </location>
</feature>
<dbReference type="InterPro" id="IPR001789">
    <property type="entry name" value="Sig_transdc_resp-reg_receiver"/>
</dbReference>
<keyword evidence="5" id="KW-1185">Reference proteome</keyword>
<evidence type="ECO:0000256" key="1">
    <source>
        <dbReference type="ARBA" id="ARBA00023125"/>
    </source>
</evidence>
<dbReference type="Pfam" id="PF00072">
    <property type="entry name" value="Response_reg"/>
    <property type="match status" value="1"/>
</dbReference>
<evidence type="ECO:0000259" key="3">
    <source>
        <dbReference type="PROSITE" id="PS50110"/>
    </source>
</evidence>
<dbReference type="InterPro" id="IPR039420">
    <property type="entry name" value="WalR-like"/>
</dbReference>
<dbReference type="GO" id="GO:0005829">
    <property type="term" value="C:cytosol"/>
    <property type="evidence" value="ECO:0007669"/>
    <property type="project" value="TreeGrafter"/>
</dbReference>